<dbReference type="EMBL" id="FLQP01000049">
    <property type="protein sequence ID" value="SBS66623.1"/>
    <property type="molecule type" value="Genomic_DNA"/>
</dbReference>
<feature type="domain" description="YagK/YfjJ C-terminal" evidence="1">
    <location>
        <begin position="54"/>
        <end position="224"/>
    </location>
</feature>
<dbReference type="AlphaFoldDB" id="A0A1C3IYV9"/>
<dbReference type="GeneID" id="94231603"/>
<dbReference type="Pfam" id="PF11726">
    <property type="entry name" value="YagK_YfjJ_C"/>
    <property type="match status" value="1"/>
</dbReference>
<dbReference type="InterPro" id="IPR057271">
    <property type="entry name" value="YagK_YfjJ_C"/>
</dbReference>
<reference evidence="3" key="1">
    <citation type="submission" date="2016-06" db="EMBL/GenBank/DDBJ databases">
        <authorList>
            <person name="Rodrigo-Torres Lidia"/>
            <person name="Arahal R.David."/>
        </authorList>
    </citation>
    <scope>NUCLEOTIDE SEQUENCE [LARGE SCALE GENOMIC DNA]</scope>
    <source>
        <strain evidence="3">CECT 7223</strain>
    </source>
</reference>
<protein>
    <recommendedName>
        <fullName evidence="1">YagK/YfjJ C-terminal domain-containing protein</fullName>
    </recommendedName>
</protein>
<name>A0A1C3IYV9_9VIBR</name>
<accession>A0A1C3IYV9</accession>
<gene>
    <name evidence="2" type="ORF">VAT7223_03272</name>
</gene>
<dbReference type="RefSeq" id="WP_065679784.1">
    <property type="nucleotide sequence ID" value="NZ_AP025460.1"/>
</dbReference>
<dbReference type="Proteomes" id="UP000092876">
    <property type="component" value="Unassembled WGS sequence"/>
</dbReference>
<sequence length="226" mass="26576">MPNQLNATQHHSEASNYLTVTHDRTFNGKPLYYLEGGLILEYLEDIDQVLTEALNQYPRLFAVHLHLNLPSHFRGDYLTVFAHFFHTLELETNELCKDKYTNNTYQHPQTVIRYIWAKECDSTSQYHLILLFDRQLFQSLGAGRDSWGRFLYKKVRKTWDRVVEAHSNQRCSGLAYSSNNEGFEFSSDTETFPLQLNEFFYRISRLAKPTTKHDDNRSTSFGCSRR</sequence>
<evidence type="ECO:0000313" key="3">
    <source>
        <dbReference type="Proteomes" id="UP000092876"/>
    </source>
</evidence>
<proteinExistence type="predicted"/>
<evidence type="ECO:0000259" key="1">
    <source>
        <dbReference type="Pfam" id="PF11726"/>
    </source>
</evidence>
<organism evidence="2 3">
    <name type="scientific">Vibrio atlanticus</name>
    <dbReference type="NCBI Taxonomy" id="693153"/>
    <lineage>
        <taxon>Bacteria</taxon>
        <taxon>Pseudomonadati</taxon>
        <taxon>Pseudomonadota</taxon>
        <taxon>Gammaproteobacteria</taxon>
        <taxon>Vibrionales</taxon>
        <taxon>Vibrionaceae</taxon>
        <taxon>Vibrio</taxon>
    </lineage>
</organism>
<evidence type="ECO:0000313" key="2">
    <source>
        <dbReference type="EMBL" id="SBS66623.1"/>
    </source>
</evidence>